<feature type="transmembrane region" description="Helical" evidence="6">
    <location>
        <begin position="6"/>
        <end position="26"/>
    </location>
</feature>
<dbReference type="PANTHER" id="PTHR35007:SF1">
    <property type="entry name" value="PILUS ASSEMBLY PROTEIN"/>
    <property type="match status" value="1"/>
</dbReference>
<keyword evidence="2" id="KW-1003">Cell membrane</keyword>
<dbReference type="InterPro" id="IPR042094">
    <property type="entry name" value="T2SS_GspF_sf"/>
</dbReference>
<accession>A0A842HMA2</accession>
<proteinExistence type="predicted"/>
<name>A0A842HMA2_9BURK</name>
<comment type="caution">
    <text evidence="8">The sequence shown here is derived from an EMBL/GenBank/DDBJ whole genome shotgun (WGS) entry which is preliminary data.</text>
</comment>
<dbReference type="GO" id="GO:0005886">
    <property type="term" value="C:plasma membrane"/>
    <property type="evidence" value="ECO:0007669"/>
    <property type="project" value="UniProtKB-SubCell"/>
</dbReference>
<sequence length="326" mass="36520">MTQADRVAILVFFVLLFGGMLILFALRLLRKSEKENIYDRLMHLTQGTPLEAETRSAAEMARSQREARRRRLRASMGVFGVYVARMEALGGRKGVYTTLVAVPALFVFALLVNWLLLPFPWWFETILAVAIPVITAYLIHSMLVERFRGAFLTQMPDILDTITRASQAGVPVTQAIRNVGDIYGWPAGPEFRRIGQNLQLGNDMATVLEEAELRIRIADFSFLCVCLLLQRETGGGLSATLSNLANVIRERRDLRLKARALTAEARIMSKVIAAIPFCILLMLWFVSPDYLSILFTTTQGNYVLGMAAVMLSLGLLLVNRLAKLRI</sequence>
<reference evidence="8 9" key="1">
    <citation type="submission" date="2020-08" db="EMBL/GenBank/DDBJ databases">
        <title>Paraeoetvoesia sp. YC-7-48 draft genome sequence.</title>
        <authorList>
            <person name="Yao L."/>
        </authorList>
    </citation>
    <scope>NUCLEOTIDE SEQUENCE [LARGE SCALE GENOMIC DNA]</scope>
    <source>
        <strain evidence="9">YC-7-48</strain>
    </source>
</reference>
<evidence type="ECO:0000259" key="7">
    <source>
        <dbReference type="Pfam" id="PF00482"/>
    </source>
</evidence>
<dbReference type="InterPro" id="IPR018076">
    <property type="entry name" value="T2SS_GspF_dom"/>
</dbReference>
<dbReference type="Pfam" id="PF00482">
    <property type="entry name" value="T2SSF"/>
    <property type="match status" value="1"/>
</dbReference>
<dbReference type="RefSeq" id="WP_185778306.1">
    <property type="nucleotide sequence ID" value="NZ_JACJUU010000001.1"/>
</dbReference>
<evidence type="ECO:0000256" key="3">
    <source>
        <dbReference type="ARBA" id="ARBA00022692"/>
    </source>
</evidence>
<dbReference type="Proteomes" id="UP000545386">
    <property type="component" value="Unassembled WGS sequence"/>
</dbReference>
<keyword evidence="4 6" id="KW-1133">Transmembrane helix</keyword>
<feature type="transmembrane region" description="Helical" evidence="6">
    <location>
        <begin position="95"/>
        <end position="115"/>
    </location>
</feature>
<evidence type="ECO:0000256" key="6">
    <source>
        <dbReference type="SAM" id="Phobius"/>
    </source>
</evidence>
<keyword evidence="9" id="KW-1185">Reference proteome</keyword>
<evidence type="ECO:0000313" key="9">
    <source>
        <dbReference type="Proteomes" id="UP000545386"/>
    </source>
</evidence>
<comment type="subcellular location">
    <subcellularLocation>
        <location evidence="1">Cell membrane</location>
        <topology evidence="1">Multi-pass membrane protein</topology>
    </subcellularLocation>
</comment>
<evidence type="ECO:0000256" key="4">
    <source>
        <dbReference type="ARBA" id="ARBA00022989"/>
    </source>
</evidence>
<evidence type="ECO:0000256" key="2">
    <source>
        <dbReference type="ARBA" id="ARBA00022475"/>
    </source>
</evidence>
<keyword evidence="3 6" id="KW-0812">Transmembrane</keyword>
<feature type="domain" description="Type II secretion system protein GspF" evidence="7">
    <location>
        <begin position="159"/>
        <end position="283"/>
    </location>
</feature>
<dbReference type="EMBL" id="JACJUU010000001">
    <property type="protein sequence ID" value="MBC2768460.1"/>
    <property type="molecule type" value="Genomic_DNA"/>
</dbReference>
<evidence type="ECO:0000256" key="5">
    <source>
        <dbReference type="ARBA" id="ARBA00023136"/>
    </source>
</evidence>
<feature type="transmembrane region" description="Helical" evidence="6">
    <location>
        <begin position="267"/>
        <end position="287"/>
    </location>
</feature>
<protein>
    <submittedName>
        <fullName evidence="8">Type II secretion system F family protein</fullName>
    </submittedName>
</protein>
<evidence type="ECO:0000313" key="8">
    <source>
        <dbReference type="EMBL" id="MBC2768460.1"/>
    </source>
</evidence>
<dbReference type="AlphaFoldDB" id="A0A842HMA2"/>
<gene>
    <name evidence="8" type="ORF">GTU67_00855</name>
</gene>
<keyword evidence="5 6" id="KW-0472">Membrane</keyword>
<evidence type="ECO:0000256" key="1">
    <source>
        <dbReference type="ARBA" id="ARBA00004651"/>
    </source>
</evidence>
<feature type="transmembrane region" description="Helical" evidence="6">
    <location>
        <begin position="121"/>
        <end position="139"/>
    </location>
</feature>
<feature type="transmembrane region" description="Helical" evidence="6">
    <location>
        <begin position="299"/>
        <end position="318"/>
    </location>
</feature>
<dbReference type="Gene3D" id="1.20.81.30">
    <property type="entry name" value="Type II secretion system (T2SS), domain F"/>
    <property type="match status" value="1"/>
</dbReference>
<dbReference type="PANTHER" id="PTHR35007">
    <property type="entry name" value="INTEGRAL MEMBRANE PROTEIN-RELATED"/>
    <property type="match status" value="1"/>
</dbReference>
<organism evidence="8 9">
    <name type="scientific">Pusillimonas minor</name>
    <dbReference type="NCBI Taxonomy" id="2697024"/>
    <lineage>
        <taxon>Bacteria</taxon>
        <taxon>Pseudomonadati</taxon>
        <taxon>Pseudomonadota</taxon>
        <taxon>Betaproteobacteria</taxon>
        <taxon>Burkholderiales</taxon>
        <taxon>Alcaligenaceae</taxon>
        <taxon>Pusillimonas</taxon>
    </lineage>
</organism>